<keyword evidence="5 8" id="KW-0793">Thylakoid</keyword>
<gene>
    <name evidence="8 10" type="primary">psbT</name>
</gene>
<dbReference type="RefSeq" id="YP_009632772.1">
    <property type="nucleotide sequence ID" value="NC_042250.1"/>
</dbReference>
<dbReference type="SMR" id="A0A5C2FUB2"/>
<evidence type="ECO:0000256" key="7">
    <source>
        <dbReference type="ARBA" id="ARBA00023276"/>
    </source>
</evidence>
<dbReference type="InterPro" id="IPR037268">
    <property type="entry name" value="PSII_PsbT_sf"/>
</dbReference>
<comment type="function">
    <text evidence="8">Found at the monomer-monomer interface of the photosystem II (PS II) dimer, plays a role in assembly and dimerization of PSII. PSII is a light-driven water plastoquinone oxidoreductase, using light energy to abstract electrons from H(2)O, generating a proton gradient subsequently used for ATP formation.</text>
</comment>
<dbReference type="InterPro" id="IPR001743">
    <property type="entry name" value="PSII_PsbT"/>
</dbReference>
<dbReference type="GO" id="GO:0009539">
    <property type="term" value="C:photosystem II reaction center"/>
    <property type="evidence" value="ECO:0007669"/>
    <property type="project" value="InterPro"/>
</dbReference>
<evidence type="ECO:0000256" key="6">
    <source>
        <dbReference type="ARBA" id="ARBA00023136"/>
    </source>
</evidence>
<geneLocation type="chloroplast" evidence="10"/>
<sequence>MEALVYTFLLIGTLGIIFFSIFFREPPRIAK</sequence>
<keyword evidence="6 8" id="KW-0472">Membrane</keyword>
<dbReference type="GO" id="GO:0009535">
    <property type="term" value="C:chloroplast thylakoid membrane"/>
    <property type="evidence" value="ECO:0007669"/>
    <property type="project" value="UniProtKB-SubCell"/>
</dbReference>
<name>A0A5C2FUB2_9CHLO</name>
<keyword evidence="2 8" id="KW-0602">Photosynthesis</keyword>
<dbReference type="PANTHER" id="PTHR36411">
    <property type="match status" value="1"/>
</dbReference>
<dbReference type="Pfam" id="PF01405">
    <property type="entry name" value="PsbT"/>
    <property type="match status" value="1"/>
</dbReference>
<evidence type="ECO:0000313" key="10">
    <source>
        <dbReference type="EMBL" id="QEP09240.1"/>
    </source>
</evidence>
<organism evidence="10">
    <name type="scientific">Chlorosarcinopsis eremi</name>
    <dbReference type="NCBI Taxonomy" id="332213"/>
    <lineage>
        <taxon>Eukaryota</taxon>
        <taxon>Viridiplantae</taxon>
        <taxon>Chlorophyta</taxon>
        <taxon>core chlorophytes</taxon>
        <taxon>Chlorophyceae</taxon>
        <taxon>Chlorosarcinales</taxon>
        <taxon>Chlorosarcinaceae</taxon>
        <taxon>Chlorosarcinopsis</taxon>
    </lineage>
</organism>
<reference evidence="10" key="1">
    <citation type="submission" date="2019-06" db="EMBL/GenBank/DDBJ databases">
        <authorList>
            <person name="Khani Juy-Abad F."/>
            <person name="Mohammadi P."/>
            <person name="Zarrabi M."/>
        </authorList>
    </citation>
    <scope>NUCLEOTIDE SEQUENCE</scope>
</reference>
<evidence type="ECO:0000256" key="8">
    <source>
        <dbReference type="HAMAP-Rule" id="MF_00808"/>
    </source>
</evidence>
<keyword evidence="7 8" id="KW-0604">Photosystem II</keyword>
<dbReference type="PANTHER" id="PTHR36411:SF2">
    <property type="entry name" value="PHOTOSYSTEM II REACTION CENTER PROTEIN T"/>
    <property type="match status" value="1"/>
</dbReference>
<keyword evidence="10" id="KW-0150">Chloroplast</keyword>
<comment type="subunit">
    <text evidence="8">PSII is composed of 1 copy each of membrane proteins PsbA, PsbB, PsbC, PsbD, PsbE, PsbF, PsbH, PsbI, PsbJ, PsbK, PsbL, PsbM, PsbT, PsbX, PsbY, PsbZ, Psb30/Ycf12, at least 3 peripheral proteins of the oxygen-evolving complex and a large number of cofactors. It forms dimeric complexes.</text>
</comment>
<feature type="transmembrane region" description="Helical" evidence="9">
    <location>
        <begin position="6"/>
        <end position="23"/>
    </location>
</feature>
<evidence type="ECO:0000256" key="4">
    <source>
        <dbReference type="ARBA" id="ARBA00022989"/>
    </source>
</evidence>
<dbReference type="HAMAP" id="MF_00808">
    <property type="entry name" value="PSII_PsbT"/>
    <property type="match status" value="1"/>
</dbReference>
<protein>
    <recommendedName>
        <fullName evidence="8">Photosystem II reaction center protein T</fullName>
        <shortName evidence="8">PSII-T</shortName>
    </recommendedName>
</protein>
<accession>A0A5C2FUB2</accession>
<dbReference type="SUPFAM" id="SSF161029">
    <property type="entry name" value="Photosystem II reaction center protein T, PsbT"/>
    <property type="match status" value="1"/>
</dbReference>
<comment type="similarity">
    <text evidence="1 8">Belongs to the PsbT family.</text>
</comment>
<comment type="subcellular location">
    <subcellularLocation>
        <location evidence="8">Plastid</location>
        <location evidence="8">Chloroplast thylakoid membrane</location>
        <topology evidence="8">Single-pass membrane protein</topology>
    </subcellularLocation>
</comment>
<dbReference type="GO" id="GO:0015979">
    <property type="term" value="P:photosynthesis"/>
    <property type="evidence" value="ECO:0007669"/>
    <property type="project" value="UniProtKB-UniRule"/>
</dbReference>
<evidence type="ECO:0000256" key="2">
    <source>
        <dbReference type="ARBA" id="ARBA00022531"/>
    </source>
</evidence>
<evidence type="ECO:0000256" key="3">
    <source>
        <dbReference type="ARBA" id="ARBA00022692"/>
    </source>
</evidence>
<evidence type="ECO:0000256" key="5">
    <source>
        <dbReference type="ARBA" id="ARBA00023078"/>
    </source>
</evidence>
<dbReference type="EMBL" id="MN102114">
    <property type="protein sequence ID" value="QEP09240.1"/>
    <property type="molecule type" value="Genomic_DNA"/>
</dbReference>
<evidence type="ECO:0000256" key="9">
    <source>
        <dbReference type="SAM" id="Phobius"/>
    </source>
</evidence>
<dbReference type="GeneID" id="40145293"/>
<keyword evidence="10" id="KW-0934">Plastid</keyword>
<keyword evidence="4 8" id="KW-1133">Transmembrane helix</keyword>
<proteinExistence type="inferred from homology"/>
<keyword evidence="3 8" id="KW-0812">Transmembrane</keyword>
<evidence type="ECO:0000256" key="1">
    <source>
        <dbReference type="ARBA" id="ARBA00008658"/>
    </source>
</evidence>
<dbReference type="AlphaFoldDB" id="A0A5C2FUB2"/>